<dbReference type="RefSeq" id="WP_023268021.1">
    <property type="nucleotide sequence ID" value="NZ_AXZL01000072.1"/>
</dbReference>
<dbReference type="EMBL" id="AXZL01000072">
    <property type="protein sequence ID" value="ESE40347.1"/>
    <property type="molecule type" value="Genomic_DNA"/>
</dbReference>
<accession>A0ABN0PK94</accession>
<keyword evidence="3" id="KW-1185">Reference proteome</keyword>
<name>A0ABN0PK94_9GAMM</name>
<evidence type="ECO:0008006" key="4">
    <source>
        <dbReference type="Google" id="ProtNLM"/>
    </source>
</evidence>
<organism evidence="2 3">
    <name type="scientific">Shewanella decolorationis S12</name>
    <dbReference type="NCBI Taxonomy" id="1353536"/>
    <lineage>
        <taxon>Bacteria</taxon>
        <taxon>Pseudomonadati</taxon>
        <taxon>Pseudomonadota</taxon>
        <taxon>Gammaproteobacteria</taxon>
        <taxon>Alteromonadales</taxon>
        <taxon>Shewanellaceae</taxon>
        <taxon>Shewanella</taxon>
    </lineage>
</organism>
<dbReference type="Proteomes" id="UP000017548">
    <property type="component" value="Unassembled WGS sequence"/>
</dbReference>
<dbReference type="PROSITE" id="PS51257">
    <property type="entry name" value="PROKAR_LIPOPROTEIN"/>
    <property type="match status" value="1"/>
</dbReference>
<sequence length="107" mass="11895">MKKLLFTFVLLGMTSACSDSKPNVEIEVYDRTGLYMKSIEVKVKAIEDVVIVNDIIVNRGNCESLFEKKGFPKQLKFGQTISVSYGGSCDLTQVDVVTNNGSWTVTY</sequence>
<evidence type="ECO:0000313" key="3">
    <source>
        <dbReference type="Proteomes" id="UP000017548"/>
    </source>
</evidence>
<evidence type="ECO:0000256" key="1">
    <source>
        <dbReference type="SAM" id="SignalP"/>
    </source>
</evidence>
<reference evidence="2 3" key="1">
    <citation type="journal article" date="2013" name="Genome Announc.">
        <title>Draft Genome Sequence of Shewanella decolorationis S12, a Dye-Degrading Bacterium Isolated from a Wastewater Treatment Plant.</title>
        <authorList>
            <person name="Xu M."/>
            <person name="Fang Y."/>
            <person name="Liu J."/>
            <person name="Chen X."/>
            <person name="Sun G."/>
            <person name="Guo J."/>
            <person name="Hua Z."/>
            <person name="Tu Q."/>
            <person name="Wu L."/>
            <person name="Zhou J."/>
            <person name="Liu X."/>
        </authorList>
    </citation>
    <scope>NUCLEOTIDE SEQUENCE [LARGE SCALE GENOMIC DNA]</scope>
    <source>
        <strain evidence="2 3">S12</strain>
    </source>
</reference>
<protein>
    <recommendedName>
        <fullName evidence="4">Lipoprotein</fullName>
    </recommendedName>
</protein>
<proteinExistence type="predicted"/>
<gene>
    <name evidence="2" type="ORF">SHD_3099</name>
</gene>
<keyword evidence="1" id="KW-0732">Signal</keyword>
<evidence type="ECO:0000313" key="2">
    <source>
        <dbReference type="EMBL" id="ESE40347.1"/>
    </source>
</evidence>
<feature type="chain" id="PRO_5046418652" description="Lipoprotein" evidence="1">
    <location>
        <begin position="19"/>
        <end position="107"/>
    </location>
</feature>
<feature type="signal peptide" evidence="1">
    <location>
        <begin position="1"/>
        <end position="18"/>
    </location>
</feature>
<comment type="caution">
    <text evidence="2">The sequence shown here is derived from an EMBL/GenBank/DDBJ whole genome shotgun (WGS) entry which is preliminary data.</text>
</comment>